<dbReference type="EMBL" id="KN846958">
    <property type="protein sequence ID" value="KIW68003.1"/>
    <property type="molecule type" value="Genomic_DNA"/>
</dbReference>
<evidence type="ECO:0000256" key="1">
    <source>
        <dbReference type="ARBA" id="ARBA00004123"/>
    </source>
</evidence>
<evidence type="ECO:0000256" key="3">
    <source>
        <dbReference type="ARBA" id="ARBA00023242"/>
    </source>
</evidence>
<evidence type="ECO:0000259" key="5">
    <source>
        <dbReference type="PROSITE" id="PS50013"/>
    </source>
</evidence>
<name>A0A0D2FJ10_9EURO</name>
<feature type="domain" description="Chromo" evidence="5">
    <location>
        <begin position="17"/>
        <end position="75"/>
    </location>
</feature>
<feature type="region of interest" description="Disordered" evidence="4">
    <location>
        <begin position="674"/>
        <end position="758"/>
    </location>
</feature>
<dbReference type="SUPFAM" id="SSF54160">
    <property type="entry name" value="Chromo domain-like"/>
    <property type="match status" value="1"/>
</dbReference>
<evidence type="ECO:0000256" key="4">
    <source>
        <dbReference type="SAM" id="MobiDB-lite"/>
    </source>
</evidence>
<feature type="compositionally biased region" description="Basic residues" evidence="4">
    <location>
        <begin position="256"/>
        <end position="267"/>
    </location>
</feature>
<feature type="compositionally biased region" description="Polar residues" evidence="4">
    <location>
        <begin position="236"/>
        <end position="255"/>
    </location>
</feature>
<feature type="compositionally biased region" description="Polar residues" evidence="4">
    <location>
        <begin position="743"/>
        <end position="758"/>
    </location>
</feature>
<dbReference type="SMART" id="SM00298">
    <property type="entry name" value="CHROMO"/>
    <property type="match status" value="1"/>
</dbReference>
<keyword evidence="3" id="KW-0539">Nucleus</keyword>
<feature type="compositionally biased region" description="Polar residues" evidence="4">
    <location>
        <begin position="199"/>
        <end position="220"/>
    </location>
</feature>
<protein>
    <recommendedName>
        <fullName evidence="5">Chromo domain-containing protein</fullName>
    </recommendedName>
</protein>
<comment type="subunit">
    <text evidence="2">Component of the NuA4 histone acetyltransferase complex.</text>
</comment>
<dbReference type="AlphaFoldDB" id="A0A0D2FJ10"/>
<feature type="region of interest" description="Disordered" evidence="4">
    <location>
        <begin position="91"/>
        <end position="280"/>
    </location>
</feature>
<feature type="compositionally biased region" description="Polar residues" evidence="4">
    <location>
        <begin position="413"/>
        <end position="427"/>
    </location>
</feature>
<sequence length="1070" mass="120100">MSDGDSFVSESEEDPEYEVERILAQSDFNGRTVYLVKWLHFGDHQCTWEPAESFLTPETLADWEQQLANHDTLDPDEVARVQARMDAFQEAQARKRLARERRSAGGSRAKRSRDNSSSLMHTETRRSHNSSPAAKRARSDEPMPAKKGIAQLKSPGRADVVSTASKKTITNINAPTSGMVESPSSISSSLPSPPEKTVNVAQPSKQGGADANSNSTTMPRKSNKVGVGTEPRKLSLSENAPTANRTNVKTGQQFKNLRHQNNYRKKARLEPPPDMSKLDLRSPDEWVNQSVFVRQDTPRRDTGRFSPLFVPEDVPETQPLIEDAYHIADTPSSPKGDPITEGPQRVLPTKTCKTVAENETSTTRDANQKIDTPTTQHPHMQAADDAPGPRSTSTSVPIEKQNGDDRPLLARTASRSPIISTASQNPSLDIPPGAVRTESSNSILSAGPEKPHEDRRLFKNSEPHPPSQSDVPARTDSAVQQPGLDKHIRRRSSANPRFTGDEVLTASNGRTYRKGEIIINFKFGDHVVGDVRLVSLPWWASGKIIHLKEPHSKSLSLHFQQRFVMDVDAFSAFSQNLDWRVHAVGAFEPYQDTQPATESLTQYIEGNNVGALWEYPGPGETLVLVLFSPRASGWQHLEQQPFPNTSSRLHLAVMNKLPGVYLDTTAKRITQSVPHHQNGEAVRSQVGHQRPHLPLPPPEHTSIHVQSPTELSPQVTATSTIGKDRATPNRTPKSPRRRDSLSFRDSMNWTPSTPASESRISFPANFDAILFGLGRTQKRPRVFIAFAESHPGEAKALMEWLSQLMSPRQIYTDKEKNDWSDFLGEIGDQPGVVIFNERCPCYCDMPYLYKYLRPASLSCFNLSFRESGRDSPERTYALTRLFPRGTVLCITEDSMKNHSEGALLAMKWFDAASVGKVQYWKLVLVPDFLSWILCQVDAVEHEVQQRYLGMLEIWYKLRDRSAEELSNKRRHNEDPEKFIKDIPMTENDELVVSPEGLPDYVAWENADMSPGALAARDKALLEYFTGWSATNVTKYRLFTVVDKNHTNKTEKHSCHIWFREPASFKQQERK</sequence>
<dbReference type="InterPro" id="IPR000953">
    <property type="entry name" value="Chromo/chromo_shadow_dom"/>
</dbReference>
<reference evidence="6 7" key="1">
    <citation type="submission" date="2015-01" db="EMBL/GenBank/DDBJ databases">
        <title>The Genome Sequence of Capronia semiimmersa CBS27337.</title>
        <authorList>
            <consortium name="The Broad Institute Genomics Platform"/>
            <person name="Cuomo C."/>
            <person name="de Hoog S."/>
            <person name="Gorbushina A."/>
            <person name="Stielow B."/>
            <person name="Teixiera M."/>
            <person name="Abouelleil A."/>
            <person name="Chapman S.B."/>
            <person name="Priest M."/>
            <person name="Young S.K."/>
            <person name="Wortman J."/>
            <person name="Nusbaum C."/>
            <person name="Birren B."/>
        </authorList>
    </citation>
    <scope>NUCLEOTIDE SEQUENCE [LARGE SCALE GENOMIC DNA]</scope>
    <source>
        <strain evidence="6 7">CBS 27337</strain>
    </source>
</reference>
<dbReference type="InterPro" id="IPR051219">
    <property type="entry name" value="Heterochromatin_chromo-domain"/>
</dbReference>
<dbReference type="Proteomes" id="UP000054266">
    <property type="component" value="Unassembled WGS sequence"/>
</dbReference>
<evidence type="ECO:0000313" key="6">
    <source>
        <dbReference type="EMBL" id="KIW68003.1"/>
    </source>
</evidence>
<dbReference type="PANTHER" id="PTHR22812">
    <property type="entry name" value="CHROMOBOX PROTEIN"/>
    <property type="match status" value="1"/>
</dbReference>
<dbReference type="Pfam" id="PF00385">
    <property type="entry name" value="Chromo"/>
    <property type="match status" value="1"/>
</dbReference>
<dbReference type="Gene3D" id="2.40.50.40">
    <property type="match status" value="1"/>
</dbReference>
<feature type="compositionally biased region" description="Basic and acidic residues" evidence="4">
    <location>
        <begin position="268"/>
        <end position="280"/>
    </location>
</feature>
<dbReference type="GO" id="GO:0005634">
    <property type="term" value="C:nucleus"/>
    <property type="evidence" value="ECO:0007669"/>
    <property type="project" value="UniProtKB-SubCell"/>
</dbReference>
<feature type="compositionally biased region" description="Basic and acidic residues" evidence="4">
    <location>
        <begin position="449"/>
        <end position="462"/>
    </location>
</feature>
<dbReference type="STRING" id="5601.A0A0D2FJ10"/>
<dbReference type="HOGENOM" id="CLU_009138_0_0_1"/>
<feature type="region of interest" description="Disordered" evidence="4">
    <location>
        <begin position="327"/>
        <end position="493"/>
    </location>
</feature>
<organism evidence="6 7">
    <name type="scientific">Phialophora macrospora</name>
    <dbReference type="NCBI Taxonomy" id="1851006"/>
    <lineage>
        <taxon>Eukaryota</taxon>
        <taxon>Fungi</taxon>
        <taxon>Dikarya</taxon>
        <taxon>Ascomycota</taxon>
        <taxon>Pezizomycotina</taxon>
        <taxon>Eurotiomycetes</taxon>
        <taxon>Chaetothyriomycetidae</taxon>
        <taxon>Chaetothyriales</taxon>
        <taxon>Herpotrichiellaceae</taxon>
        <taxon>Phialophora</taxon>
    </lineage>
</organism>
<gene>
    <name evidence="6" type="ORF">PV04_03979</name>
</gene>
<evidence type="ECO:0000256" key="2">
    <source>
        <dbReference type="ARBA" id="ARBA00011353"/>
    </source>
</evidence>
<feature type="compositionally biased region" description="Polar residues" evidence="4">
    <location>
        <begin position="357"/>
        <end position="378"/>
    </location>
</feature>
<accession>A0A0D2FJ10</accession>
<feature type="compositionally biased region" description="Polar residues" evidence="4">
    <location>
        <begin position="162"/>
        <end position="176"/>
    </location>
</feature>
<keyword evidence="7" id="KW-1185">Reference proteome</keyword>
<dbReference type="InterPro" id="IPR016197">
    <property type="entry name" value="Chromo-like_dom_sf"/>
</dbReference>
<proteinExistence type="predicted"/>
<dbReference type="CDD" id="cd18966">
    <property type="entry name" value="chromodomain"/>
    <property type="match status" value="1"/>
</dbReference>
<dbReference type="GO" id="GO:0006338">
    <property type="term" value="P:chromatin remodeling"/>
    <property type="evidence" value="ECO:0007669"/>
    <property type="project" value="UniProtKB-ARBA"/>
</dbReference>
<dbReference type="PROSITE" id="PS50013">
    <property type="entry name" value="CHROMO_2"/>
    <property type="match status" value="1"/>
</dbReference>
<evidence type="ECO:0000313" key="7">
    <source>
        <dbReference type="Proteomes" id="UP000054266"/>
    </source>
</evidence>
<feature type="compositionally biased region" description="Polar residues" evidence="4">
    <location>
        <begin position="703"/>
        <end position="721"/>
    </location>
</feature>
<comment type="subcellular location">
    <subcellularLocation>
        <location evidence="1">Nucleus</location>
    </subcellularLocation>
</comment>
<dbReference type="InterPro" id="IPR023780">
    <property type="entry name" value="Chromo_domain"/>
</dbReference>